<dbReference type="Gene3D" id="2.60.40.2810">
    <property type="match status" value="1"/>
</dbReference>
<dbReference type="NCBIfam" id="NF012211">
    <property type="entry name" value="tand_rpt_95"/>
    <property type="match status" value="2"/>
</dbReference>
<dbReference type="PROSITE" id="PS51257">
    <property type="entry name" value="PROKAR_LIPOPROTEIN"/>
    <property type="match status" value="1"/>
</dbReference>
<feature type="domain" description="BIG2" evidence="1">
    <location>
        <begin position="207"/>
        <end position="292"/>
    </location>
</feature>
<dbReference type="InterPro" id="IPR041690">
    <property type="entry name" value="Cadherin_5"/>
</dbReference>
<name>A0A3B1B060_9ZZZZ</name>
<dbReference type="InterPro" id="IPR003343">
    <property type="entry name" value="Big_2"/>
</dbReference>
<organism evidence="2">
    <name type="scientific">hydrothermal vent metagenome</name>
    <dbReference type="NCBI Taxonomy" id="652676"/>
    <lineage>
        <taxon>unclassified sequences</taxon>
        <taxon>metagenomes</taxon>
        <taxon>ecological metagenomes</taxon>
    </lineage>
</organism>
<dbReference type="Gene3D" id="2.60.40.1080">
    <property type="match status" value="1"/>
</dbReference>
<dbReference type="EMBL" id="UOFV01000535">
    <property type="protein sequence ID" value="VAX05384.1"/>
    <property type="molecule type" value="Genomic_DNA"/>
</dbReference>
<sequence length="330" mass="35009">MKLSYYFTFAGLFVLLFSGCESSDNAVSTSIDLNPLFQTQEDEAVSFGVVPATSELFLSALEQPANGEIISVGVGRYLYVPEKHFNGRDSIGFTLSDNAQGTITFEVTPVNDAPLAGDDVIASIDGEKVTIPLLFNDVEFDAGDRLHISDITQPNKGEVTDNGDGTVDFSPPEKFVGTVRFSYEVSDQSSASDRANVDVFVISGEARLIGIELTPAVLTLQQGASVQFKAVAIFADTTSADITTVAEWVSSDPALLSFNDKPEARGFATAKSRGLVSVSASFNGISVSTTTVNILSKAPVAPESVSGKYVGNGVITLDWSADADVDHYNI</sequence>
<evidence type="ECO:0000313" key="2">
    <source>
        <dbReference type="EMBL" id="VAX05384.1"/>
    </source>
</evidence>
<protein>
    <recommendedName>
        <fullName evidence="1">BIG2 domain-containing protein</fullName>
    </recommendedName>
</protein>
<dbReference type="Gene3D" id="2.60.40.3440">
    <property type="match status" value="1"/>
</dbReference>
<dbReference type="Pfam" id="PF17892">
    <property type="entry name" value="Cadherin_5"/>
    <property type="match status" value="1"/>
</dbReference>
<proteinExistence type="predicted"/>
<evidence type="ECO:0000259" key="1">
    <source>
        <dbReference type="SMART" id="SM00635"/>
    </source>
</evidence>
<gene>
    <name evidence="2" type="ORF">MNBD_GAMMA19-1492</name>
</gene>
<feature type="non-terminal residue" evidence="2">
    <location>
        <position position="330"/>
    </location>
</feature>
<accession>A0A3B1B060</accession>
<reference evidence="2" key="1">
    <citation type="submission" date="2018-06" db="EMBL/GenBank/DDBJ databases">
        <authorList>
            <person name="Zhirakovskaya E."/>
        </authorList>
    </citation>
    <scope>NUCLEOTIDE SEQUENCE</scope>
</reference>
<dbReference type="SMART" id="SM00635">
    <property type="entry name" value="BID_2"/>
    <property type="match status" value="1"/>
</dbReference>
<dbReference type="Pfam" id="PF17963">
    <property type="entry name" value="Big_9"/>
    <property type="match status" value="1"/>
</dbReference>
<dbReference type="AlphaFoldDB" id="A0A3B1B060"/>